<dbReference type="OrthoDB" id="5895852at2"/>
<evidence type="ECO:0000313" key="2">
    <source>
        <dbReference type="Proteomes" id="UP000319828"/>
    </source>
</evidence>
<protein>
    <submittedName>
        <fullName evidence="1">Uncharacterized protein</fullName>
    </submittedName>
</protein>
<dbReference type="Proteomes" id="UP000319828">
    <property type="component" value="Unassembled WGS sequence"/>
</dbReference>
<dbReference type="RefSeq" id="WP_144389262.1">
    <property type="nucleotide sequence ID" value="NZ_CANNCB010000083.1"/>
</dbReference>
<sequence length="544" mass="59058">MANCNHKAIGVTCNCSIADPCLTSYTITANGLDYQYQAGGSYLPTILLIDPPNANGEGTQGVDVSITLDGACCVGDSNCPLGEVRQAETDFKESLSDQECKKVHLSYQPNTMGPEPTLGRAIDQIFCPANDKIIYTPYTFEVVQKNHHPSSTPPTVGSVSLFESLAALGMTSEAHIHVYPELKIKAEITLKGKKEKEEKSVNNQGQVPLLEYKHLSPDFKEGYDFSQLKSRFLEMFEIKGELTINDGSDIETVYSYSPSGNQKDISEAFQKSKEEIRLLEALSDVTGVVMDGVYAPENKKKDGDVKLIGYEVNLPNIKIAGEGKSIIHENAIAYDKNFTLTATPLIGFKVAVDLIQAAATYFQVGSVVAEVREQAKKLEKDVKAGKTGAYVGAEFEISVQINVNTNIALKAAMGEPVSYDFADAQYAVSINGLANVRGGAKVWIVHGAFKLEGKVTAEAKLALANKADTGELEWVFFHDGIKCEVVVEISGGINNDDEKGSENGRASAIDGDVNLDKKYSKPQEWVWVKPLDQAQSPYRGTLLG</sequence>
<gene>
    <name evidence="1" type="ORF">FOF44_17970</name>
</gene>
<evidence type="ECO:0000313" key="1">
    <source>
        <dbReference type="EMBL" id="TVO31536.1"/>
    </source>
</evidence>
<proteinExistence type="predicted"/>
<name>A0A557NSY8_9VIBR</name>
<reference evidence="1 2" key="1">
    <citation type="submission" date="2019-07" db="EMBL/GenBank/DDBJ databases">
        <title>The draft genome sequence of Vibrio algivorus M1486.</title>
        <authorList>
            <person name="Meng X."/>
        </authorList>
    </citation>
    <scope>NUCLEOTIDE SEQUENCE [LARGE SCALE GENOMIC DNA]</scope>
    <source>
        <strain evidence="1 2">M1486</strain>
    </source>
</reference>
<dbReference type="AlphaFoldDB" id="A0A557NSY8"/>
<organism evidence="1 2">
    <name type="scientific">Vibrio algivorus</name>
    <dbReference type="NCBI Taxonomy" id="1667024"/>
    <lineage>
        <taxon>Bacteria</taxon>
        <taxon>Pseudomonadati</taxon>
        <taxon>Pseudomonadota</taxon>
        <taxon>Gammaproteobacteria</taxon>
        <taxon>Vibrionales</taxon>
        <taxon>Vibrionaceae</taxon>
        <taxon>Vibrio</taxon>
    </lineage>
</organism>
<accession>A0A557NSY8</accession>
<dbReference type="EMBL" id="VMKJ01000077">
    <property type="protein sequence ID" value="TVO31536.1"/>
    <property type="molecule type" value="Genomic_DNA"/>
</dbReference>
<comment type="caution">
    <text evidence="1">The sequence shown here is derived from an EMBL/GenBank/DDBJ whole genome shotgun (WGS) entry which is preliminary data.</text>
</comment>